<evidence type="ECO:0000313" key="2">
    <source>
        <dbReference type="Proteomes" id="UP001597111"/>
    </source>
</evidence>
<keyword evidence="2" id="KW-1185">Reference proteome</keyword>
<name>A0ABD6B456_9EURY</name>
<accession>A0ABD6B456</accession>
<organism evidence="1 2">
    <name type="scientific">Halolamina salina</name>
    <dbReference type="NCBI Taxonomy" id="1220023"/>
    <lineage>
        <taxon>Archaea</taxon>
        <taxon>Methanobacteriati</taxon>
        <taxon>Methanobacteriota</taxon>
        <taxon>Stenosarchaea group</taxon>
        <taxon>Halobacteria</taxon>
        <taxon>Halobacteriales</taxon>
        <taxon>Haloferacaceae</taxon>
    </lineage>
</organism>
<reference evidence="1 2" key="1">
    <citation type="journal article" date="2019" name="Int. J. Syst. Evol. Microbiol.">
        <title>The Global Catalogue of Microorganisms (GCM) 10K type strain sequencing project: providing services to taxonomists for standard genome sequencing and annotation.</title>
        <authorList>
            <consortium name="The Broad Institute Genomics Platform"/>
            <consortium name="The Broad Institute Genome Sequencing Center for Infectious Disease"/>
            <person name="Wu L."/>
            <person name="Ma J."/>
        </authorList>
    </citation>
    <scope>NUCLEOTIDE SEQUENCE [LARGE SCALE GENOMIC DNA]</scope>
    <source>
        <strain evidence="1 2">CGMCC 1.12285</strain>
    </source>
</reference>
<dbReference type="RefSeq" id="WP_379732680.1">
    <property type="nucleotide sequence ID" value="NZ_JBHSWZ010000405.1"/>
</dbReference>
<protein>
    <recommendedName>
        <fullName evidence="3">RNA ligase domain-containing protein</fullName>
    </recommendedName>
</protein>
<comment type="caution">
    <text evidence="1">The sequence shown here is derived from an EMBL/GenBank/DDBJ whole genome shotgun (WGS) entry which is preliminary data.</text>
</comment>
<dbReference type="EMBL" id="JBHUDH010000046">
    <property type="protein sequence ID" value="MFD1525771.1"/>
    <property type="molecule type" value="Genomic_DNA"/>
</dbReference>
<proteinExistence type="predicted"/>
<dbReference type="AlphaFoldDB" id="A0ABD6B456"/>
<gene>
    <name evidence="1" type="ORF">ACFR9S_05545</name>
</gene>
<evidence type="ECO:0008006" key="3">
    <source>
        <dbReference type="Google" id="ProtNLM"/>
    </source>
</evidence>
<sequence length="277" mass="31057">MQQYPPIPAIDDEAVPEFAGHLWLLEAVEGSLLRFRIGESGAIRFGGEQRVYRDDDAIPRQCRRAVRHVRERLDRAALRDAVDDVSSVTFVGWATHRERIDYDWDRLPPFLGADVSAGDADTFRPPAAAEAIFDRLGLDPANAVERELHSRDFDPERYRFPESAWYDGAAAGVVIRDKRGGRALLRNPEISGESENPIDAEGGDSLAAAVATDRRFERVATRLEECGQAPTVDELRERVLEDVYREEHGRLFGGGRAIDESAFRTAVARQAQRFLRG</sequence>
<dbReference type="Proteomes" id="UP001597111">
    <property type="component" value="Unassembled WGS sequence"/>
</dbReference>
<evidence type="ECO:0000313" key="1">
    <source>
        <dbReference type="EMBL" id="MFD1525771.1"/>
    </source>
</evidence>